<evidence type="ECO:0000313" key="2">
    <source>
        <dbReference type="EMBL" id="KHJ67944.1"/>
    </source>
</evidence>
<reference evidence="2 3" key="1">
    <citation type="submission" date="2014-11" db="EMBL/GenBank/DDBJ databases">
        <title>Genome sequencing of Pantoea rodasii ND03.</title>
        <authorList>
            <person name="Muhamad Yunos N.Y."/>
            <person name="Chan K.-G."/>
        </authorList>
    </citation>
    <scope>NUCLEOTIDE SEQUENCE [LARGE SCALE GENOMIC DNA]</scope>
    <source>
        <strain evidence="2 3">ND03</strain>
    </source>
</reference>
<gene>
    <name evidence="2" type="ORF">QU24_11720</name>
</gene>
<comment type="caution">
    <text evidence="2">The sequence shown here is derived from an EMBL/GenBank/DDBJ whole genome shotgun (WGS) entry which is preliminary data.</text>
</comment>
<proteinExistence type="predicted"/>
<accession>A0A0B1R5P9</accession>
<feature type="chain" id="PRO_5002063434" description="Lipoprotein" evidence="1">
    <location>
        <begin position="24"/>
        <end position="152"/>
    </location>
</feature>
<feature type="signal peptide" evidence="1">
    <location>
        <begin position="1"/>
        <end position="23"/>
    </location>
</feature>
<name>A0A0B1R5P9_9GAMM</name>
<keyword evidence="1" id="KW-0732">Signal</keyword>
<dbReference type="AlphaFoldDB" id="A0A0B1R5P9"/>
<dbReference type="PROSITE" id="PS51257">
    <property type="entry name" value="PROKAR_LIPOPROTEIN"/>
    <property type="match status" value="1"/>
</dbReference>
<organism evidence="2 3">
    <name type="scientific">Pantoea rodasii</name>
    <dbReference type="NCBI Taxonomy" id="1076549"/>
    <lineage>
        <taxon>Bacteria</taxon>
        <taxon>Pseudomonadati</taxon>
        <taxon>Pseudomonadota</taxon>
        <taxon>Gammaproteobacteria</taxon>
        <taxon>Enterobacterales</taxon>
        <taxon>Erwiniaceae</taxon>
        <taxon>Pantoea</taxon>
    </lineage>
</organism>
<dbReference type="EMBL" id="JTJJ01000039">
    <property type="protein sequence ID" value="KHJ67944.1"/>
    <property type="molecule type" value="Genomic_DNA"/>
</dbReference>
<evidence type="ECO:0000313" key="3">
    <source>
        <dbReference type="Proteomes" id="UP000030853"/>
    </source>
</evidence>
<dbReference type="RefSeq" id="WP_039331132.1">
    <property type="nucleotide sequence ID" value="NZ_JTJJ01000039.1"/>
</dbReference>
<evidence type="ECO:0008006" key="4">
    <source>
        <dbReference type="Google" id="ProtNLM"/>
    </source>
</evidence>
<evidence type="ECO:0000256" key="1">
    <source>
        <dbReference type="SAM" id="SignalP"/>
    </source>
</evidence>
<protein>
    <recommendedName>
        <fullName evidence="4">Lipoprotein</fullName>
    </recommendedName>
</protein>
<dbReference type="Proteomes" id="UP000030853">
    <property type="component" value="Unassembled WGS sequence"/>
</dbReference>
<sequence length="152" mass="15712">MVSRFTLAALAAAILLTGCARHTADSSATAQAEAPAAAPIENDNIPSQFDSGPTVINVSHLVTRTDDGSSVYVTVDGQDAGLLQKGENKEIHVAAGKHQVGGYVQTLFGFGKVTIASVDVTTDDKGPKNVVYSVTRQKPAFSEAPASTPNNS</sequence>